<evidence type="ECO:0000313" key="3">
    <source>
        <dbReference type="Proteomes" id="UP000321389"/>
    </source>
</evidence>
<dbReference type="OrthoDB" id="10009957at2"/>
<dbReference type="EMBL" id="CP042301">
    <property type="protein sequence ID" value="QDZ02816.1"/>
    <property type="molecule type" value="Genomic_DNA"/>
</dbReference>
<evidence type="ECO:0000256" key="1">
    <source>
        <dbReference type="SAM" id="SignalP"/>
    </source>
</evidence>
<keyword evidence="1" id="KW-0732">Signal</keyword>
<dbReference type="AlphaFoldDB" id="A0A5B8L4A7"/>
<evidence type="ECO:0000313" key="2">
    <source>
        <dbReference type="EMBL" id="QDZ02816.1"/>
    </source>
</evidence>
<dbReference type="Proteomes" id="UP000321389">
    <property type="component" value="Chromosome"/>
</dbReference>
<feature type="chain" id="PRO_5022757684" evidence="1">
    <location>
        <begin position="31"/>
        <end position="116"/>
    </location>
</feature>
<sequence>MRMQTSRSSLAISALALGALLALPAGSAWAKPKKINGCTIGQIQSQAASSCIAKMESDIMNNRPTTHAVYCSSTGAILCCEYDDAGRVVDHSRTVIGRSGAQKLNNAKGKFGVARN</sequence>
<accession>A0A5B8L4A7</accession>
<dbReference type="RefSeq" id="WP_146301450.1">
    <property type="nucleotide sequence ID" value="NZ_CP042301.2"/>
</dbReference>
<name>A0A5B8L4A7_9HYPH</name>
<protein>
    <submittedName>
        <fullName evidence="2">Uncharacterized protein</fullName>
    </submittedName>
</protein>
<organism evidence="2 3">
    <name type="scientific">Nitratireductor mangrovi</name>
    <dbReference type="NCBI Taxonomy" id="2599600"/>
    <lineage>
        <taxon>Bacteria</taxon>
        <taxon>Pseudomonadati</taxon>
        <taxon>Pseudomonadota</taxon>
        <taxon>Alphaproteobacteria</taxon>
        <taxon>Hyphomicrobiales</taxon>
        <taxon>Phyllobacteriaceae</taxon>
        <taxon>Nitratireductor</taxon>
    </lineage>
</organism>
<proteinExistence type="predicted"/>
<keyword evidence="3" id="KW-1185">Reference proteome</keyword>
<gene>
    <name evidence="2" type="ORF">FQ775_21945</name>
</gene>
<dbReference type="KEGG" id="niy:FQ775_21945"/>
<feature type="signal peptide" evidence="1">
    <location>
        <begin position="1"/>
        <end position="30"/>
    </location>
</feature>
<reference evidence="2" key="1">
    <citation type="submission" date="2020-04" db="EMBL/GenBank/DDBJ databases">
        <title>Nitratireductor sp. nov. isolated from mangrove soil.</title>
        <authorList>
            <person name="Ye Y."/>
        </authorList>
    </citation>
    <scope>NUCLEOTIDE SEQUENCE</scope>
    <source>
        <strain evidence="2">SY7</strain>
    </source>
</reference>